<keyword evidence="3" id="KW-1185">Reference proteome</keyword>
<dbReference type="AlphaFoldDB" id="A0A2B4RB21"/>
<keyword evidence="1" id="KW-0175">Coiled coil</keyword>
<dbReference type="EMBL" id="LSMT01000854">
    <property type="protein sequence ID" value="PFX14013.1"/>
    <property type="molecule type" value="Genomic_DNA"/>
</dbReference>
<sequence>MMALQKCSSRQDYQETFERVVLPSSNKLLEINNGSIRFTVEAENLAALKELWDIYKDGTLQSRLQEFLVTDVIKQLANGEDIVVTVSIDEHEYNEAYFDLFLLHRAPSVEQQDRPGRRTRRKSDSFLCFKPNENEIALMKLMEEKWRKEKQILELRITELEETLKVERTSNLDRGDHRLCWKDLSEDVIRKLEARLRSDEAAWKQLLRSFGIDPHKFSSGIPEFSDIFGMFPDTPVKELREVFEALQLYDLINLLEEGKPRTARSLRTALPLQDIEKLRNPGDRPISYHSSVAVLIIEFEETCNTEGIEKFFKGLNLRSEVTVALIRAGECQGETRFKISWNKVSKRFGAEPVLEEKSYEYLKDMLQAALHLAASGVKPAPRLKE</sequence>
<evidence type="ECO:0000313" key="3">
    <source>
        <dbReference type="Proteomes" id="UP000225706"/>
    </source>
</evidence>
<comment type="caution">
    <text evidence="2">The sequence shown here is derived from an EMBL/GenBank/DDBJ whole genome shotgun (WGS) entry which is preliminary data.</text>
</comment>
<accession>A0A2B4RB21</accession>
<evidence type="ECO:0000313" key="2">
    <source>
        <dbReference type="EMBL" id="PFX14013.1"/>
    </source>
</evidence>
<proteinExistence type="predicted"/>
<protein>
    <recommendedName>
        <fullName evidence="4">Death domain-containing protein</fullName>
    </recommendedName>
</protein>
<name>A0A2B4RB21_STYPI</name>
<gene>
    <name evidence="2" type="ORF">AWC38_SpisGene21870</name>
</gene>
<organism evidence="2 3">
    <name type="scientific">Stylophora pistillata</name>
    <name type="common">Smooth cauliflower coral</name>
    <dbReference type="NCBI Taxonomy" id="50429"/>
    <lineage>
        <taxon>Eukaryota</taxon>
        <taxon>Metazoa</taxon>
        <taxon>Cnidaria</taxon>
        <taxon>Anthozoa</taxon>
        <taxon>Hexacorallia</taxon>
        <taxon>Scleractinia</taxon>
        <taxon>Astrocoeniina</taxon>
        <taxon>Pocilloporidae</taxon>
        <taxon>Stylophora</taxon>
    </lineage>
</organism>
<dbReference type="Proteomes" id="UP000225706">
    <property type="component" value="Unassembled WGS sequence"/>
</dbReference>
<reference evidence="3" key="1">
    <citation type="journal article" date="2017" name="bioRxiv">
        <title>Comparative analysis of the genomes of Stylophora pistillata and Acropora digitifera provides evidence for extensive differences between species of corals.</title>
        <authorList>
            <person name="Voolstra C.R."/>
            <person name="Li Y."/>
            <person name="Liew Y.J."/>
            <person name="Baumgarten S."/>
            <person name="Zoccola D."/>
            <person name="Flot J.-F."/>
            <person name="Tambutte S."/>
            <person name="Allemand D."/>
            <person name="Aranda M."/>
        </authorList>
    </citation>
    <scope>NUCLEOTIDE SEQUENCE [LARGE SCALE GENOMIC DNA]</scope>
</reference>
<dbReference type="STRING" id="50429.A0A2B4RB21"/>
<dbReference type="OrthoDB" id="5984230at2759"/>
<evidence type="ECO:0000256" key="1">
    <source>
        <dbReference type="SAM" id="Coils"/>
    </source>
</evidence>
<evidence type="ECO:0008006" key="4">
    <source>
        <dbReference type="Google" id="ProtNLM"/>
    </source>
</evidence>
<feature type="coiled-coil region" evidence="1">
    <location>
        <begin position="143"/>
        <end position="170"/>
    </location>
</feature>